<feature type="coiled-coil region" evidence="14">
    <location>
        <begin position="85"/>
        <end position="112"/>
    </location>
</feature>
<evidence type="ECO:0000256" key="4">
    <source>
        <dbReference type="ARBA" id="ARBA00022454"/>
    </source>
</evidence>
<evidence type="ECO:0000256" key="1">
    <source>
        <dbReference type="ARBA" id="ARBA00004186"/>
    </source>
</evidence>
<name>A0AAV7HB63_DENCH</name>
<keyword evidence="9" id="KW-0995">Kinetochore</keyword>
<comment type="subcellular location">
    <subcellularLocation>
        <location evidence="2">Chromosome</location>
        <location evidence="2">Centromere</location>
        <location evidence="2">Kinetochore</location>
    </subcellularLocation>
    <subcellularLocation>
        <location evidence="1">Cytoplasm</location>
        <location evidence="1">Cytoskeleton</location>
        <location evidence="1">Spindle</location>
    </subcellularLocation>
</comment>
<dbReference type="EMBL" id="JAGFBR010000006">
    <property type="protein sequence ID" value="KAH0464813.1"/>
    <property type="molecule type" value="Genomic_DNA"/>
</dbReference>
<dbReference type="AlphaFoldDB" id="A0AAV7HB63"/>
<gene>
    <name evidence="17" type="ORF">IEQ34_004916</name>
</gene>
<keyword evidence="5" id="KW-0963">Cytoplasm</keyword>
<evidence type="ECO:0000256" key="8">
    <source>
        <dbReference type="ARBA" id="ARBA00022776"/>
    </source>
</evidence>
<evidence type="ECO:0000259" key="16">
    <source>
        <dbReference type="Pfam" id="PF16740"/>
    </source>
</evidence>
<dbReference type="GO" id="GO:0008017">
    <property type="term" value="F:microtubule binding"/>
    <property type="evidence" value="ECO:0007669"/>
    <property type="project" value="InterPro"/>
</dbReference>
<keyword evidence="8" id="KW-0498">Mitosis</keyword>
<dbReference type="GO" id="GO:0000278">
    <property type="term" value="P:mitotic cell cycle"/>
    <property type="evidence" value="ECO:0007669"/>
    <property type="project" value="TreeGrafter"/>
</dbReference>
<evidence type="ECO:0000256" key="12">
    <source>
        <dbReference type="ARBA" id="ARBA00023328"/>
    </source>
</evidence>
<evidence type="ECO:0000313" key="18">
    <source>
        <dbReference type="Proteomes" id="UP000775213"/>
    </source>
</evidence>
<keyword evidence="14" id="KW-0175">Coiled coil</keyword>
<feature type="region of interest" description="Disordered" evidence="15">
    <location>
        <begin position="1"/>
        <end position="29"/>
    </location>
</feature>
<evidence type="ECO:0000256" key="5">
    <source>
        <dbReference type="ARBA" id="ARBA00022490"/>
    </source>
</evidence>
<evidence type="ECO:0000256" key="9">
    <source>
        <dbReference type="ARBA" id="ARBA00022838"/>
    </source>
</evidence>
<comment type="similarity">
    <text evidence="3">Belongs to the SKA2 family.</text>
</comment>
<keyword evidence="6" id="KW-0132">Cell division</keyword>
<keyword evidence="18" id="KW-1185">Reference proteome</keyword>
<dbReference type="Proteomes" id="UP000775213">
    <property type="component" value="Unassembled WGS sequence"/>
</dbReference>
<evidence type="ECO:0000313" key="17">
    <source>
        <dbReference type="EMBL" id="KAH0464813.1"/>
    </source>
</evidence>
<dbReference type="Gene3D" id="6.10.250.1380">
    <property type="match status" value="1"/>
</dbReference>
<organism evidence="17 18">
    <name type="scientific">Dendrobium chrysotoxum</name>
    <name type="common">Orchid</name>
    <dbReference type="NCBI Taxonomy" id="161865"/>
    <lineage>
        <taxon>Eukaryota</taxon>
        <taxon>Viridiplantae</taxon>
        <taxon>Streptophyta</taxon>
        <taxon>Embryophyta</taxon>
        <taxon>Tracheophyta</taxon>
        <taxon>Spermatophyta</taxon>
        <taxon>Magnoliopsida</taxon>
        <taxon>Liliopsida</taxon>
        <taxon>Asparagales</taxon>
        <taxon>Orchidaceae</taxon>
        <taxon>Epidendroideae</taxon>
        <taxon>Malaxideae</taxon>
        <taxon>Dendrobiinae</taxon>
        <taxon>Dendrobium</taxon>
    </lineage>
</organism>
<dbReference type="GO" id="GO:0051301">
    <property type="term" value="P:cell division"/>
    <property type="evidence" value="ECO:0007669"/>
    <property type="project" value="UniProtKB-KW"/>
</dbReference>
<evidence type="ECO:0000256" key="13">
    <source>
        <dbReference type="ARBA" id="ARBA00029651"/>
    </source>
</evidence>
<dbReference type="GO" id="GO:0007059">
    <property type="term" value="P:chromosome segregation"/>
    <property type="evidence" value="ECO:0007669"/>
    <property type="project" value="InterPro"/>
</dbReference>
<accession>A0AAV7HB63</accession>
<sequence>MGGKLVSGRRAGRRRERNMDEQRRHRSAAYMSTEDHQPYHPAVDGLVTVLSKANHNLSLVQLHIEREFQATYPEHANPYKMISRMKKIQEELVSLKDLCQELLKEKQDLMDQVRVSLSAQRNSLNRLLASSGLPPKNDSDDIAYTNLNQIIDAWKLQLKTRTGDEKDIDEDINQMLFSAMVNNS</sequence>
<evidence type="ECO:0000256" key="14">
    <source>
        <dbReference type="SAM" id="Coils"/>
    </source>
</evidence>
<evidence type="ECO:0000256" key="10">
    <source>
        <dbReference type="ARBA" id="ARBA00023212"/>
    </source>
</evidence>
<evidence type="ECO:0000256" key="15">
    <source>
        <dbReference type="SAM" id="MobiDB-lite"/>
    </source>
</evidence>
<keyword evidence="12" id="KW-0137">Centromere</keyword>
<keyword evidence="11" id="KW-0131">Cell cycle</keyword>
<dbReference type="PANTHER" id="PTHR32017:SF3">
    <property type="entry name" value="SPINDLE AND KINETOCHORE-ASSOCIATED PROTEIN 2"/>
    <property type="match status" value="1"/>
</dbReference>
<evidence type="ECO:0000256" key="7">
    <source>
        <dbReference type="ARBA" id="ARBA00022701"/>
    </source>
</evidence>
<keyword evidence="7" id="KW-0493">Microtubule</keyword>
<feature type="domain" description="Ska2 N-terminal" evidence="16">
    <location>
        <begin position="40"/>
        <end position="148"/>
    </location>
</feature>
<evidence type="ECO:0000256" key="11">
    <source>
        <dbReference type="ARBA" id="ARBA00023306"/>
    </source>
</evidence>
<dbReference type="InterPro" id="IPR042091">
    <property type="entry name" value="Ska2_N"/>
</dbReference>
<reference evidence="17 18" key="1">
    <citation type="journal article" date="2021" name="Hortic Res">
        <title>Chromosome-scale assembly of the Dendrobium chrysotoxum genome enhances the understanding of orchid evolution.</title>
        <authorList>
            <person name="Zhang Y."/>
            <person name="Zhang G.Q."/>
            <person name="Zhang D."/>
            <person name="Liu X.D."/>
            <person name="Xu X.Y."/>
            <person name="Sun W.H."/>
            <person name="Yu X."/>
            <person name="Zhu X."/>
            <person name="Wang Z.W."/>
            <person name="Zhao X."/>
            <person name="Zhong W.Y."/>
            <person name="Chen H."/>
            <person name="Yin W.L."/>
            <person name="Huang T."/>
            <person name="Niu S.C."/>
            <person name="Liu Z.J."/>
        </authorList>
    </citation>
    <scope>NUCLEOTIDE SEQUENCE [LARGE SCALE GENOMIC DNA]</scope>
    <source>
        <strain evidence="17">Lindl</strain>
    </source>
</reference>
<dbReference type="GO" id="GO:0000940">
    <property type="term" value="C:outer kinetochore"/>
    <property type="evidence" value="ECO:0007669"/>
    <property type="project" value="InterPro"/>
</dbReference>
<dbReference type="Pfam" id="PF16740">
    <property type="entry name" value="SKA2"/>
    <property type="match status" value="1"/>
</dbReference>
<evidence type="ECO:0000256" key="2">
    <source>
        <dbReference type="ARBA" id="ARBA00004629"/>
    </source>
</evidence>
<keyword evidence="10" id="KW-0206">Cytoskeleton</keyword>
<evidence type="ECO:0000256" key="6">
    <source>
        <dbReference type="ARBA" id="ARBA00022618"/>
    </source>
</evidence>
<proteinExistence type="inferred from homology"/>
<evidence type="ECO:0000256" key="3">
    <source>
        <dbReference type="ARBA" id="ARBA00010684"/>
    </source>
</evidence>
<dbReference type="GO" id="GO:0005876">
    <property type="term" value="C:spindle microtubule"/>
    <property type="evidence" value="ECO:0007669"/>
    <property type="project" value="InterPro"/>
</dbReference>
<comment type="caution">
    <text evidence="17">The sequence shown here is derived from an EMBL/GenBank/DDBJ whole genome shotgun (WGS) entry which is preliminary data.</text>
</comment>
<dbReference type="InterPro" id="IPR026762">
    <property type="entry name" value="Ska2"/>
</dbReference>
<dbReference type="PANTHER" id="PTHR32017">
    <property type="entry name" value="SPINDLE AND KINETOCHORE-ASSOCIATED PROTEIN 2"/>
    <property type="match status" value="1"/>
</dbReference>
<keyword evidence="4" id="KW-0158">Chromosome</keyword>
<protein>
    <recommendedName>
        <fullName evidence="13">Protein FAM33A</fullName>
    </recommendedName>
</protein>